<dbReference type="Gene3D" id="3.40.50.300">
    <property type="entry name" value="P-loop containing nucleotide triphosphate hydrolases"/>
    <property type="match status" value="1"/>
</dbReference>
<dbReference type="PROSITE" id="PS50929">
    <property type="entry name" value="ABC_TM1F"/>
    <property type="match status" value="1"/>
</dbReference>
<dbReference type="CDD" id="cd18544">
    <property type="entry name" value="ABC_6TM_TmrA_like"/>
    <property type="match status" value="1"/>
</dbReference>
<keyword evidence="2" id="KW-0813">Transport</keyword>
<feature type="domain" description="ABC transporter" evidence="10">
    <location>
        <begin position="340"/>
        <end position="574"/>
    </location>
</feature>
<dbReference type="PANTHER" id="PTHR24221:SF587">
    <property type="entry name" value="ABC TRANSPORTER RELATED"/>
    <property type="match status" value="1"/>
</dbReference>
<dbReference type="CDD" id="cd03254">
    <property type="entry name" value="ABCC_Glucan_exporter_like"/>
    <property type="match status" value="1"/>
</dbReference>
<dbReference type="InterPro" id="IPR003439">
    <property type="entry name" value="ABC_transporter-like_ATP-bd"/>
</dbReference>
<dbReference type="PROSITE" id="PS50893">
    <property type="entry name" value="ABC_TRANSPORTER_2"/>
    <property type="match status" value="1"/>
</dbReference>
<dbReference type="GO" id="GO:0005524">
    <property type="term" value="F:ATP binding"/>
    <property type="evidence" value="ECO:0007669"/>
    <property type="project" value="UniProtKB-KW"/>
</dbReference>
<dbReference type="InterPro" id="IPR027417">
    <property type="entry name" value="P-loop_NTPase"/>
</dbReference>
<keyword evidence="13" id="KW-1185">Reference proteome</keyword>
<dbReference type="InterPro" id="IPR017871">
    <property type="entry name" value="ABC_transporter-like_CS"/>
</dbReference>
<dbReference type="PROSITE" id="PS00211">
    <property type="entry name" value="ABC_TRANSPORTER_1"/>
    <property type="match status" value="1"/>
</dbReference>
<dbReference type="SMART" id="SM00382">
    <property type="entry name" value="AAA"/>
    <property type="match status" value="1"/>
</dbReference>
<dbReference type="EMBL" id="JACHEX010000001">
    <property type="protein sequence ID" value="MBB6061927.1"/>
    <property type="molecule type" value="Genomic_DNA"/>
</dbReference>
<feature type="transmembrane region" description="Helical" evidence="9">
    <location>
        <begin position="66"/>
        <end position="89"/>
    </location>
</feature>
<keyword evidence="3" id="KW-1003">Cell membrane</keyword>
<dbReference type="Pfam" id="PF00664">
    <property type="entry name" value="ABC_membrane"/>
    <property type="match status" value="1"/>
</dbReference>
<evidence type="ECO:0000256" key="4">
    <source>
        <dbReference type="ARBA" id="ARBA00022692"/>
    </source>
</evidence>
<reference evidence="12 13" key="1">
    <citation type="submission" date="2020-08" db="EMBL/GenBank/DDBJ databases">
        <title>Genomic Encyclopedia of Type Strains, Phase IV (KMG-IV): sequencing the most valuable type-strain genomes for metagenomic binning, comparative biology and taxonomic classification.</title>
        <authorList>
            <person name="Goeker M."/>
        </authorList>
    </citation>
    <scope>NUCLEOTIDE SEQUENCE [LARGE SCALE GENOMIC DNA]</scope>
    <source>
        <strain evidence="12 13">DSM 13481</strain>
    </source>
</reference>
<comment type="caution">
    <text evidence="12">The sequence shown here is derived from an EMBL/GenBank/DDBJ whole genome shotgun (WGS) entry which is preliminary data.</text>
</comment>
<dbReference type="InterPro" id="IPR039421">
    <property type="entry name" value="Type_1_exporter"/>
</dbReference>
<comment type="subcellular location">
    <subcellularLocation>
        <location evidence="1">Cell membrane</location>
        <topology evidence="1">Multi-pass membrane protein</topology>
    </subcellularLocation>
</comment>
<keyword evidence="8 9" id="KW-0472">Membrane</keyword>
<dbReference type="SUPFAM" id="SSF52540">
    <property type="entry name" value="P-loop containing nucleoside triphosphate hydrolases"/>
    <property type="match status" value="1"/>
</dbReference>
<dbReference type="InterPro" id="IPR003593">
    <property type="entry name" value="AAA+_ATPase"/>
</dbReference>
<feature type="transmembrane region" description="Helical" evidence="9">
    <location>
        <begin position="164"/>
        <end position="185"/>
    </location>
</feature>
<organism evidence="12 13">
    <name type="scientific">Thermosipho japonicus</name>
    <dbReference type="NCBI Taxonomy" id="90323"/>
    <lineage>
        <taxon>Bacteria</taxon>
        <taxon>Thermotogati</taxon>
        <taxon>Thermotogota</taxon>
        <taxon>Thermotogae</taxon>
        <taxon>Thermotogales</taxon>
        <taxon>Fervidobacteriaceae</taxon>
        <taxon>Thermosipho</taxon>
    </lineage>
</organism>
<feature type="transmembrane region" description="Helical" evidence="9">
    <location>
        <begin position="135"/>
        <end position="158"/>
    </location>
</feature>
<dbReference type="SUPFAM" id="SSF90123">
    <property type="entry name" value="ABC transporter transmembrane region"/>
    <property type="match status" value="1"/>
</dbReference>
<evidence type="ECO:0000256" key="9">
    <source>
        <dbReference type="SAM" id="Phobius"/>
    </source>
</evidence>
<dbReference type="GO" id="GO:0005886">
    <property type="term" value="C:plasma membrane"/>
    <property type="evidence" value="ECO:0007669"/>
    <property type="project" value="UniProtKB-SubCell"/>
</dbReference>
<evidence type="ECO:0000256" key="3">
    <source>
        <dbReference type="ARBA" id="ARBA00022475"/>
    </source>
</evidence>
<keyword evidence="7 9" id="KW-1133">Transmembrane helix</keyword>
<evidence type="ECO:0000313" key="13">
    <source>
        <dbReference type="Proteomes" id="UP000555828"/>
    </source>
</evidence>
<evidence type="ECO:0000259" key="11">
    <source>
        <dbReference type="PROSITE" id="PS50929"/>
    </source>
</evidence>
<dbReference type="AlphaFoldDB" id="A0A841GHT6"/>
<dbReference type="InterPro" id="IPR036640">
    <property type="entry name" value="ABC1_TM_sf"/>
</dbReference>
<name>A0A841GHT6_9BACT</name>
<feature type="transmembrane region" description="Helical" evidence="9">
    <location>
        <begin position="14"/>
        <end position="34"/>
    </location>
</feature>
<dbReference type="GO" id="GO:0140359">
    <property type="term" value="F:ABC-type transporter activity"/>
    <property type="evidence" value="ECO:0007669"/>
    <property type="project" value="InterPro"/>
</dbReference>
<accession>A0A841GHT6</accession>
<evidence type="ECO:0000256" key="8">
    <source>
        <dbReference type="ARBA" id="ARBA00023136"/>
    </source>
</evidence>
<dbReference type="RefSeq" id="WP_184618674.1">
    <property type="nucleotide sequence ID" value="NZ_JACHEX010000001.1"/>
</dbReference>
<gene>
    <name evidence="12" type="ORF">HNP65_000349</name>
</gene>
<dbReference type="InterPro" id="IPR011527">
    <property type="entry name" value="ABC1_TM_dom"/>
</dbReference>
<dbReference type="Gene3D" id="1.20.1560.10">
    <property type="entry name" value="ABC transporter type 1, transmembrane domain"/>
    <property type="match status" value="1"/>
</dbReference>
<evidence type="ECO:0000256" key="7">
    <source>
        <dbReference type="ARBA" id="ARBA00022989"/>
    </source>
</evidence>
<evidence type="ECO:0000256" key="5">
    <source>
        <dbReference type="ARBA" id="ARBA00022741"/>
    </source>
</evidence>
<dbReference type="Proteomes" id="UP000555828">
    <property type="component" value="Unassembled WGS sequence"/>
</dbReference>
<evidence type="ECO:0000256" key="6">
    <source>
        <dbReference type="ARBA" id="ARBA00022840"/>
    </source>
</evidence>
<feature type="transmembrane region" description="Helical" evidence="9">
    <location>
        <begin position="242"/>
        <end position="268"/>
    </location>
</feature>
<keyword evidence="5" id="KW-0547">Nucleotide-binding</keyword>
<evidence type="ECO:0000256" key="1">
    <source>
        <dbReference type="ARBA" id="ARBA00004651"/>
    </source>
</evidence>
<proteinExistence type="predicted"/>
<keyword evidence="6 12" id="KW-0067">ATP-binding</keyword>
<evidence type="ECO:0000259" key="10">
    <source>
        <dbReference type="PROSITE" id="PS50893"/>
    </source>
</evidence>
<dbReference type="FunFam" id="3.40.50.300:FF:000221">
    <property type="entry name" value="Multidrug ABC transporter ATP-binding protein"/>
    <property type="match status" value="1"/>
</dbReference>
<evidence type="ECO:0000313" key="12">
    <source>
        <dbReference type="EMBL" id="MBB6061927.1"/>
    </source>
</evidence>
<protein>
    <submittedName>
        <fullName evidence="12">ATP-binding cassette subfamily C protein</fullName>
    </submittedName>
</protein>
<dbReference type="GO" id="GO:0016887">
    <property type="term" value="F:ATP hydrolysis activity"/>
    <property type="evidence" value="ECO:0007669"/>
    <property type="project" value="InterPro"/>
</dbReference>
<sequence>MKLLKRLLKYAKPYTLLFVIAILVVISLTFVTLLPPQIVRNTVNNYITNDSLPLNERFSGIFKMSLYFLLTTSLIFVFEYISIYITTYLGGKIVYDIRKELFDHVLKLPMSYFDKHPSGQITTRIANDTQNIMEFFTSVITSIFNDVFLLTGVIIMMLRVSPRLFVNISFVFPVLIVAMILFRYFDLKAYRAVRTNISKVNAYLAEHIAGMPVVKLFNAEDFERKNFDKVNKELYKSRIQQMYVFAIFRPTVSTLYRLAIAAIIWMGAKYIVSRTLNFGDLYAFVAYLELFMRPLEDLSEKYDIIQNTVASAEKIFTLMDQTEEHFGDENGKAEIEEGVVEFKNVWFRYNEDRWILKNINLKFEPGQLIAVVGETGAGKTSLMNLVNGMYRIQKGKILIDGTELEKYNIHELRKQISTVPQDVVLFSGTLLDNVRLFHEEISKEQVIDALKKVYVWDLIERLPNGLYTEVIERGKGISAGERQLIALARSVLFDAKIFILDEATSNIDVQTEERIQKAVRKLSEDKTVIMIAHRLATVVNADKIYVVHKGEVVEEGSHKELLSKKGIYYKLYEVQFSK</sequence>
<keyword evidence="4 9" id="KW-0812">Transmembrane</keyword>
<evidence type="ECO:0000256" key="2">
    <source>
        <dbReference type="ARBA" id="ARBA00022448"/>
    </source>
</evidence>
<dbReference type="Pfam" id="PF00005">
    <property type="entry name" value="ABC_tran"/>
    <property type="match status" value="1"/>
</dbReference>
<dbReference type="PANTHER" id="PTHR24221">
    <property type="entry name" value="ATP-BINDING CASSETTE SUB-FAMILY B"/>
    <property type="match status" value="1"/>
</dbReference>
<feature type="domain" description="ABC transmembrane type-1" evidence="11">
    <location>
        <begin position="19"/>
        <end position="307"/>
    </location>
</feature>